<protein>
    <submittedName>
        <fullName evidence="2">Uncharacterized protein</fullName>
    </submittedName>
</protein>
<feature type="signal peptide" evidence="1">
    <location>
        <begin position="1"/>
        <end position="19"/>
    </location>
</feature>
<comment type="caution">
    <text evidence="2">The sequence shown here is derived from an EMBL/GenBank/DDBJ whole genome shotgun (WGS) entry which is preliminary data.</text>
</comment>
<dbReference type="OrthoDB" id="10030351at2759"/>
<sequence length="80" mass="9283">MMILFRVFVYILLINYLSSIQIEQTLTRFKVRENSPNDTVVGVIPTYFCTDRIILLDNANGRFRINANGEILVSKFILLN</sequence>
<accession>A0A814USW9</accession>
<keyword evidence="1" id="KW-0732">Signal</keyword>
<organism evidence="2 3">
    <name type="scientific">Adineta ricciae</name>
    <name type="common">Rotifer</name>
    <dbReference type="NCBI Taxonomy" id="249248"/>
    <lineage>
        <taxon>Eukaryota</taxon>
        <taxon>Metazoa</taxon>
        <taxon>Spiralia</taxon>
        <taxon>Gnathifera</taxon>
        <taxon>Rotifera</taxon>
        <taxon>Eurotatoria</taxon>
        <taxon>Bdelloidea</taxon>
        <taxon>Adinetida</taxon>
        <taxon>Adinetidae</taxon>
        <taxon>Adineta</taxon>
    </lineage>
</organism>
<gene>
    <name evidence="2" type="ORF">EDS130_LOCUS24126</name>
</gene>
<evidence type="ECO:0000256" key="1">
    <source>
        <dbReference type="SAM" id="SignalP"/>
    </source>
</evidence>
<evidence type="ECO:0000313" key="2">
    <source>
        <dbReference type="EMBL" id="CAF1178833.1"/>
    </source>
</evidence>
<dbReference type="Proteomes" id="UP000663852">
    <property type="component" value="Unassembled WGS sequence"/>
</dbReference>
<dbReference type="AlphaFoldDB" id="A0A814USW9"/>
<name>A0A814USW9_ADIRI</name>
<feature type="chain" id="PRO_5032563844" evidence="1">
    <location>
        <begin position="20"/>
        <end position="80"/>
    </location>
</feature>
<evidence type="ECO:0000313" key="3">
    <source>
        <dbReference type="Proteomes" id="UP000663852"/>
    </source>
</evidence>
<proteinExistence type="predicted"/>
<dbReference type="EMBL" id="CAJNOJ010000135">
    <property type="protein sequence ID" value="CAF1178833.1"/>
    <property type="molecule type" value="Genomic_DNA"/>
</dbReference>
<reference evidence="2" key="1">
    <citation type="submission" date="2021-02" db="EMBL/GenBank/DDBJ databases">
        <authorList>
            <person name="Nowell W R."/>
        </authorList>
    </citation>
    <scope>NUCLEOTIDE SEQUENCE</scope>
</reference>